<evidence type="ECO:0000313" key="2">
    <source>
        <dbReference type="Proteomes" id="UP000216035"/>
    </source>
</evidence>
<sequence>MKRNENFASKPHHCKDSRQFKRRFLDLIATKFSLLHLFDSSLLQYASAELQIIYANIRV</sequence>
<comment type="caution">
    <text evidence="1">The sequence shown here is derived from an EMBL/GenBank/DDBJ whole genome shotgun (WGS) entry which is preliminary data.</text>
</comment>
<accession>A0A255ZD49</accession>
<dbReference type="AlphaFoldDB" id="A0A255ZD49"/>
<organism evidence="1 2">
    <name type="scientific">Flavobacterium aurantiibacter</name>
    <dbReference type="NCBI Taxonomy" id="2023067"/>
    <lineage>
        <taxon>Bacteria</taxon>
        <taxon>Pseudomonadati</taxon>
        <taxon>Bacteroidota</taxon>
        <taxon>Flavobacteriia</taxon>
        <taxon>Flavobacteriales</taxon>
        <taxon>Flavobacteriaceae</taxon>
        <taxon>Flavobacterium</taxon>
    </lineage>
</organism>
<evidence type="ECO:0000313" key="1">
    <source>
        <dbReference type="EMBL" id="OYQ38520.1"/>
    </source>
</evidence>
<gene>
    <name evidence="1" type="ORF">CHX27_14725</name>
</gene>
<dbReference type="Proteomes" id="UP000216035">
    <property type="component" value="Unassembled WGS sequence"/>
</dbReference>
<keyword evidence="2" id="KW-1185">Reference proteome</keyword>
<proteinExistence type="predicted"/>
<name>A0A255ZD49_9FLAO</name>
<dbReference type="EMBL" id="NOXX01000227">
    <property type="protein sequence ID" value="OYQ38520.1"/>
    <property type="molecule type" value="Genomic_DNA"/>
</dbReference>
<reference evidence="1 2" key="1">
    <citation type="submission" date="2017-07" db="EMBL/GenBank/DDBJ databases">
        <title>Flavobacterium cyanobacteriorum sp. nov., isolated from cyanobacterial aggregates in a eutrophic lake.</title>
        <authorList>
            <person name="Cai H."/>
        </authorList>
    </citation>
    <scope>NUCLEOTIDE SEQUENCE [LARGE SCALE GENOMIC DNA]</scope>
    <source>
        <strain evidence="1 2">TH167</strain>
    </source>
</reference>
<protein>
    <submittedName>
        <fullName evidence="1">Uncharacterized protein</fullName>
    </submittedName>
</protein>